<dbReference type="Pfam" id="PF24032">
    <property type="entry name" value="YQBQ"/>
    <property type="match status" value="1"/>
</dbReference>
<evidence type="ECO:0000313" key="3">
    <source>
        <dbReference type="Proteomes" id="UP001580346"/>
    </source>
</evidence>
<evidence type="ECO:0000313" key="2">
    <source>
        <dbReference type="EMBL" id="MFB5267080.1"/>
    </source>
</evidence>
<dbReference type="Proteomes" id="UP001580346">
    <property type="component" value="Unassembled WGS sequence"/>
</dbReference>
<proteinExistence type="predicted"/>
<reference evidence="2 3" key="1">
    <citation type="submission" date="2024-09" db="EMBL/GenBank/DDBJ databases">
        <title>Paenibacillus zeirhizospherea sp. nov., isolated from surface of the maize (Zea mays) roots in a horticulture field, Hungary.</title>
        <authorList>
            <person name="Marton D."/>
            <person name="Farkas M."/>
            <person name="Bedics A."/>
            <person name="Toth E."/>
            <person name="Tancsics A."/>
            <person name="Boka K."/>
            <person name="Maroti G."/>
            <person name="Kriszt B."/>
            <person name="Cserhati M."/>
        </authorList>
    </citation>
    <scope>NUCLEOTIDE SEQUENCE [LARGE SCALE GENOMIC DNA]</scope>
    <source>
        <strain evidence="2 3">KCTC 33519</strain>
    </source>
</reference>
<gene>
    <name evidence="2" type="ORF">ACE41H_09815</name>
</gene>
<comment type="caution">
    <text evidence="2">The sequence shown here is derived from an EMBL/GenBank/DDBJ whole genome shotgun (WGS) entry which is preliminary data.</text>
</comment>
<dbReference type="EMBL" id="JBHHMI010000006">
    <property type="protein sequence ID" value="MFB5267080.1"/>
    <property type="molecule type" value="Genomic_DNA"/>
</dbReference>
<protein>
    <recommendedName>
        <fullName evidence="1">YqbQ/XkdQ domain-containing protein</fullName>
    </recommendedName>
</protein>
<feature type="domain" description="YqbQ/XkdQ" evidence="1">
    <location>
        <begin position="22"/>
        <end position="318"/>
    </location>
</feature>
<sequence>MNIVLDNRNGQIWDISTMTSEVSWKTTRTGNPSTADITLINDASRRNKAFTVNNGDIVRITKDNHNLFYGYVFTVDTGDDRQIKIKAYDQIRYLMGQGTYVFTKVTADEVIRKIANDNGLIVGNLDKGEYVIPSMVEDNKKLLDMILKAIDYSLAYKTQYLTFYDNFGKLTLKTMNFTPKVVLGPGRDLTGYSIKKSIDDETYNRIKLYKDDKETGRRQVYIVQDSANIAKWGQLQLFQKADDNWNEAQIKEGAAKLLTLHNREKTTFSIDSIGDLNVRAGDAVAIILEDFPEQKLFGVEECTHKFAGGEHTMSLTLKVVQ</sequence>
<dbReference type="RefSeq" id="WP_375355040.1">
    <property type="nucleotide sequence ID" value="NZ_JBHHMI010000006.1"/>
</dbReference>
<dbReference type="SUPFAM" id="SSF69279">
    <property type="entry name" value="Phage tail proteins"/>
    <property type="match status" value="1"/>
</dbReference>
<name>A0ABV5AS93_9BACL</name>
<dbReference type="InterPro" id="IPR056937">
    <property type="entry name" value="YqbQ/XkdQ"/>
</dbReference>
<organism evidence="2 3">
    <name type="scientific">Paenibacillus enshidis</name>
    <dbReference type="NCBI Taxonomy" id="1458439"/>
    <lineage>
        <taxon>Bacteria</taxon>
        <taxon>Bacillati</taxon>
        <taxon>Bacillota</taxon>
        <taxon>Bacilli</taxon>
        <taxon>Bacillales</taxon>
        <taxon>Paenibacillaceae</taxon>
        <taxon>Paenibacillus</taxon>
    </lineage>
</organism>
<accession>A0ABV5AS93</accession>
<keyword evidence="3" id="KW-1185">Reference proteome</keyword>
<evidence type="ECO:0000259" key="1">
    <source>
        <dbReference type="Pfam" id="PF24032"/>
    </source>
</evidence>